<organism evidence="3 4">
    <name type="scientific">Hohenbuehelia grisea</name>
    <dbReference type="NCBI Taxonomy" id="104357"/>
    <lineage>
        <taxon>Eukaryota</taxon>
        <taxon>Fungi</taxon>
        <taxon>Dikarya</taxon>
        <taxon>Basidiomycota</taxon>
        <taxon>Agaricomycotina</taxon>
        <taxon>Agaricomycetes</taxon>
        <taxon>Agaricomycetidae</taxon>
        <taxon>Agaricales</taxon>
        <taxon>Pleurotineae</taxon>
        <taxon>Pleurotaceae</taxon>
        <taxon>Hohenbuehelia</taxon>
    </lineage>
</organism>
<dbReference type="InterPro" id="IPR039136">
    <property type="entry name" value="NUFIP1-like"/>
</dbReference>
<feature type="region of interest" description="Disordered" evidence="1">
    <location>
        <begin position="174"/>
        <end position="345"/>
    </location>
</feature>
<evidence type="ECO:0000313" key="4">
    <source>
        <dbReference type="Proteomes" id="UP001556367"/>
    </source>
</evidence>
<reference evidence="4" key="1">
    <citation type="submission" date="2024-06" db="EMBL/GenBank/DDBJ databases">
        <title>Multi-omics analyses provide insights into the biosynthesis of the anticancer antibiotic pleurotin in Hohenbuehelia grisea.</title>
        <authorList>
            <person name="Weaver J.A."/>
            <person name="Alberti F."/>
        </authorList>
    </citation>
    <scope>NUCLEOTIDE SEQUENCE [LARGE SCALE GENOMIC DNA]</scope>
    <source>
        <strain evidence="4">T-177</strain>
    </source>
</reference>
<sequence>MNYQQAGLPPRPSTSSANAFAQNLYQSGYSSHYAQAYMQAAAPAQQAYHPVQQYQLNPAASSSGGQNSNFASSSSWYQGGGSRCTYKNCTFTGSQKTVEIHMMDRHLIYPPGWEKRKKKDDWDADASLKGKPIPIQGTNVRLDTAESLEAWIAERKRRWPSANRVEDKKRKLAEALERGQLSPEEVGLRPGKRQATDNRNTDDRRNAGRDQRGNGRGRGRGASRGRGRAVDSGWQGRTPGGSLPQGSSSVPTQPFALPSKPITSPAKVASGSSSSDSDSDDEDGAPEVVSSKPMEPVAEPPEAVQEPPNEPPCQEVPQRIESVMRPPKKQHPPQPKKPPQNPFATRPSLLRNLLLPEIRITVSNLSQAIRFLVDNDFLRQVELKPGDAANQKITVMPEASSAQAEKTEDQALP</sequence>
<dbReference type="PANTHER" id="PTHR13309:SF0">
    <property type="entry name" value="FMR1-INTERACTING PROTEIN NUFIP1"/>
    <property type="match status" value="1"/>
</dbReference>
<feature type="domain" description="FMR1-interacting protein 1 conserved" evidence="2">
    <location>
        <begin position="129"/>
        <end position="180"/>
    </location>
</feature>
<dbReference type="EMBL" id="JASNQZ010000011">
    <property type="protein sequence ID" value="KAL0951072.1"/>
    <property type="molecule type" value="Genomic_DNA"/>
</dbReference>
<evidence type="ECO:0000256" key="1">
    <source>
        <dbReference type="SAM" id="MobiDB-lite"/>
    </source>
</evidence>
<accession>A0ABR3J652</accession>
<dbReference type="Pfam" id="PF10453">
    <property type="entry name" value="NUFIP1"/>
    <property type="match status" value="1"/>
</dbReference>
<protein>
    <recommendedName>
        <fullName evidence="2">FMR1-interacting protein 1 conserved domain-containing protein</fullName>
    </recommendedName>
</protein>
<feature type="compositionally biased region" description="Basic residues" evidence="1">
    <location>
        <begin position="215"/>
        <end position="227"/>
    </location>
</feature>
<gene>
    <name evidence="3" type="ORF">HGRIS_007810</name>
</gene>
<feature type="region of interest" description="Disordered" evidence="1">
    <location>
        <begin position="392"/>
        <end position="413"/>
    </location>
</feature>
<dbReference type="PANTHER" id="PTHR13309">
    <property type="entry name" value="NUCLEAR FRAGILE X MENTAL RETARDATION PROTEIN INTERACTING PROTEIN 1"/>
    <property type="match status" value="1"/>
</dbReference>
<feature type="compositionally biased region" description="Pro residues" evidence="1">
    <location>
        <begin position="332"/>
        <end position="341"/>
    </location>
</feature>
<proteinExistence type="predicted"/>
<dbReference type="Proteomes" id="UP001556367">
    <property type="component" value="Unassembled WGS sequence"/>
</dbReference>
<feature type="compositionally biased region" description="Low complexity" evidence="1">
    <location>
        <begin position="293"/>
        <end position="307"/>
    </location>
</feature>
<feature type="compositionally biased region" description="Basic and acidic residues" evidence="1">
    <location>
        <begin position="194"/>
        <end position="213"/>
    </location>
</feature>
<evidence type="ECO:0000313" key="3">
    <source>
        <dbReference type="EMBL" id="KAL0951072.1"/>
    </source>
</evidence>
<name>A0ABR3J652_9AGAR</name>
<keyword evidence="4" id="KW-1185">Reference proteome</keyword>
<comment type="caution">
    <text evidence="3">The sequence shown here is derived from an EMBL/GenBank/DDBJ whole genome shotgun (WGS) entry which is preliminary data.</text>
</comment>
<evidence type="ECO:0000259" key="2">
    <source>
        <dbReference type="Pfam" id="PF10453"/>
    </source>
</evidence>
<dbReference type="InterPro" id="IPR019496">
    <property type="entry name" value="NUFIP1_cons_dom"/>
</dbReference>